<dbReference type="EMBL" id="VUOB01000022">
    <property type="protein sequence ID" value="KAA2262277.1"/>
    <property type="molecule type" value="Genomic_DNA"/>
</dbReference>
<evidence type="ECO:0000313" key="5">
    <source>
        <dbReference type="Proteomes" id="UP000323454"/>
    </source>
</evidence>
<reference evidence="4 5" key="1">
    <citation type="submission" date="2019-09" db="EMBL/GenBank/DDBJ databases">
        <title>Goodfellowia gen. nov., a new genus of the Pseudonocardineae related to Actinoalloteichus, containing Goodfellowia coeruleoviolacea gen. nov., comb. nov. gen. nov., comb. nov.</title>
        <authorList>
            <person name="Labeda D."/>
        </authorList>
    </citation>
    <scope>NUCLEOTIDE SEQUENCE [LARGE SCALE GENOMIC DNA]</scope>
    <source>
        <strain evidence="4 5">AN110305</strain>
    </source>
</reference>
<feature type="domain" description="Putative Flp pilus-assembly TadG-like N-terminal" evidence="3">
    <location>
        <begin position="60"/>
        <end position="107"/>
    </location>
</feature>
<keyword evidence="2" id="KW-0472">Membrane</keyword>
<proteinExistence type="predicted"/>
<feature type="compositionally biased region" description="Basic and acidic residues" evidence="1">
    <location>
        <begin position="15"/>
        <end position="32"/>
    </location>
</feature>
<dbReference type="Pfam" id="PF13400">
    <property type="entry name" value="Tad"/>
    <property type="match status" value="1"/>
</dbReference>
<dbReference type="InterPro" id="IPR021202">
    <property type="entry name" value="Rv3654c-like"/>
</dbReference>
<reference evidence="4 5" key="2">
    <citation type="submission" date="2019-09" db="EMBL/GenBank/DDBJ databases">
        <authorList>
            <person name="Jin C."/>
        </authorList>
    </citation>
    <scope>NUCLEOTIDE SEQUENCE [LARGE SCALE GENOMIC DNA]</scope>
    <source>
        <strain evidence="4 5">AN110305</strain>
    </source>
</reference>
<protein>
    <submittedName>
        <fullName evidence="4">Flp pilus-assembly TadE/G-like family protein</fullName>
    </submittedName>
</protein>
<keyword evidence="5" id="KW-1185">Reference proteome</keyword>
<keyword evidence="2" id="KW-1133">Transmembrane helix</keyword>
<gene>
    <name evidence="4" type="ORF">F0L68_13425</name>
</gene>
<dbReference type="RefSeq" id="WP_149849860.1">
    <property type="nucleotide sequence ID" value="NZ_VUOB01000022.1"/>
</dbReference>
<name>A0A5B2XEU5_9PSEU</name>
<comment type="caution">
    <text evidence="4">The sequence shown here is derived from an EMBL/GenBank/DDBJ whole genome shotgun (WGS) entry which is preliminary data.</text>
</comment>
<feature type="transmembrane region" description="Helical" evidence="2">
    <location>
        <begin position="62"/>
        <end position="83"/>
    </location>
</feature>
<sequence length="169" mass="17439">MRRAKGVPGGRGPVVRKENDGDRGPVVRKESGSGRGPVVRRENGSGRGPVARRENGGDRGSASVWAVGILAVLIMFVTVGADLGAVAITRHRAAGAADLAALAAAAQLPVGEPSACERARWVVERMRAEMHSCTVQGWDVSVEVTARPPGVLAMFGATNAKARAGPAEV</sequence>
<keyword evidence="2" id="KW-0812">Transmembrane</keyword>
<evidence type="ECO:0000256" key="1">
    <source>
        <dbReference type="SAM" id="MobiDB-lite"/>
    </source>
</evidence>
<dbReference type="AlphaFoldDB" id="A0A5B2XEU5"/>
<evidence type="ECO:0000313" key="4">
    <source>
        <dbReference type="EMBL" id="KAA2262277.1"/>
    </source>
</evidence>
<dbReference type="NCBIfam" id="TIGR03816">
    <property type="entry name" value="tadE_like_DECH"/>
    <property type="match status" value="1"/>
</dbReference>
<organism evidence="4 5">
    <name type="scientific">Solihabitans fulvus</name>
    <dbReference type="NCBI Taxonomy" id="1892852"/>
    <lineage>
        <taxon>Bacteria</taxon>
        <taxon>Bacillati</taxon>
        <taxon>Actinomycetota</taxon>
        <taxon>Actinomycetes</taxon>
        <taxon>Pseudonocardiales</taxon>
        <taxon>Pseudonocardiaceae</taxon>
        <taxon>Solihabitans</taxon>
    </lineage>
</organism>
<feature type="region of interest" description="Disordered" evidence="1">
    <location>
        <begin position="1"/>
        <end position="60"/>
    </location>
</feature>
<accession>A0A5B2XEU5</accession>
<dbReference type="InterPro" id="IPR028087">
    <property type="entry name" value="Tad_N"/>
</dbReference>
<evidence type="ECO:0000259" key="3">
    <source>
        <dbReference type="Pfam" id="PF13400"/>
    </source>
</evidence>
<dbReference type="Proteomes" id="UP000323454">
    <property type="component" value="Unassembled WGS sequence"/>
</dbReference>
<dbReference type="OrthoDB" id="3701242at2"/>
<evidence type="ECO:0000256" key="2">
    <source>
        <dbReference type="SAM" id="Phobius"/>
    </source>
</evidence>